<dbReference type="InterPro" id="IPR003356">
    <property type="entry name" value="DNA_methylase_A-5"/>
</dbReference>
<dbReference type="SUPFAM" id="SSF53335">
    <property type="entry name" value="S-adenosyl-L-methionine-dependent methyltransferases"/>
    <property type="match status" value="1"/>
</dbReference>
<dbReference type="EC" id="2.1.1.72" evidence="1"/>
<dbReference type="GO" id="GO:0009007">
    <property type="term" value="F:site-specific DNA-methyltransferase (adenine-specific) activity"/>
    <property type="evidence" value="ECO:0007669"/>
    <property type="project" value="UniProtKB-EC"/>
</dbReference>
<keyword evidence="5" id="KW-0680">Restriction system</keyword>
<protein>
    <recommendedName>
        <fullName evidence="1">site-specific DNA-methyltransferase (adenine-specific)</fullName>
        <ecNumber evidence="1">2.1.1.72</ecNumber>
    </recommendedName>
</protein>
<evidence type="ECO:0000313" key="10">
    <source>
        <dbReference type="Proteomes" id="UP000196255"/>
    </source>
</evidence>
<name>A0AB36MII4_9LACO</name>
<evidence type="ECO:0000256" key="7">
    <source>
        <dbReference type="SAM" id="Coils"/>
    </source>
</evidence>
<keyword evidence="7" id="KW-0175">Coiled coil</keyword>
<feature type="domain" description="DNA methylase adenine-specific" evidence="8">
    <location>
        <begin position="376"/>
        <end position="503"/>
    </location>
</feature>
<dbReference type="GO" id="GO:0008170">
    <property type="term" value="F:N-methyltransferase activity"/>
    <property type="evidence" value="ECO:0007669"/>
    <property type="project" value="InterPro"/>
</dbReference>
<dbReference type="GO" id="GO:0003677">
    <property type="term" value="F:DNA binding"/>
    <property type="evidence" value="ECO:0007669"/>
    <property type="project" value="InterPro"/>
</dbReference>
<dbReference type="GO" id="GO:0032259">
    <property type="term" value="P:methylation"/>
    <property type="evidence" value="ECO:0007669"/>
    <property type="project" value="UniProtKB-KW"/>
</dbReference>
<keyword evidence="4" id="KW-0949">S-adenosyl-L-methionine</keyword>
<evidence type="ECO:0000313" key="9">
    <source>
        <dbReference type="EMBL" id="OUN18810.1"/>
    </source>
</evidence>
<evidence type="ECO:0000256" key="6">
    <source>
        <dbReference type="ARBA" id="ARBA00047942"/>
    </source>
</evidence>
<reference evidence="10" key="1">
    <citation type="submission" date="2017-04" db="EMBL/GenBank/DDBJ databases">
        <title>Function of individual gut microbiota members based on whole genome sequencing of pure cultures obtained from chicken caecum.</title>
        <authorList>
            <person name="Medvecky M."/>
            <person name="Cejkova D."/>
            <person name="Polansky O."/>
            <person name="Karasova D."/>
            <person name="Kubasova T."/>
            <person name="Cizek A."/>
            <person name="Rychlik I."/>
        </authorList>
    </citation>
    <scope>NUCLEOTIDE SEQUENCE [LARGE SCALE GENOMIC DNA]</scope>
    <source>
        <strain evidence="10">An84</strain>
    </source>
</reference>
<keyword evidence="2" id="KW-0489">Methyltransferase</keyword>
<comment type="caution">
    <text evidence="9">The sequence shown here is derived from an EMBL/GenBank/DDBJ whole genome shotgun (WGS) entry which is preliminary data.</text>
</comment>
<evidence type="ECO:0000256" key="3">
    <source>
        <dbReference type="ARBA" id="ARBA00022679"/>
    </source>
</evidence>
<dbReference type="GO" id="GO:0004519">
    <property type="term" value="F:endonuclease activity"/>
    <property type="evidence" value="ECO:0007669"/>
    <property type="project" value="UniProtKB-KW"/>
</dbReference>
<organism evidence="9 10">
    <name type="scientific">Ligilactobacillus salivarius</name>
    <dbReference type="NCBI Taxonomy" id="1624"/>
    <lineage>
        <taxon>Bacteria</taxon>
        <taxon>Bacillati</taxon>
        <taxon>Bacillota</taxon>
        <taxon>Bacilli</taxon>
        <taxon>Lactobacillales</taxon>
        <taxon>Lactobacillaceae</taxon>
        <taxon>Ligilactobacillus</taxon>
    </lineage>
</organism>
<keyword evidence="9" id="KW-0378">Hydrolase</keyword>
<dbReference type="EMBL" id="NFHF01000007">
    <property type="protein sequence ID" value="OUN18810.1"/>
    <property type="molecule type" value="Genomic_DNA"/>
</dbReference>
<dbReference type="PANTHER" id="PTHR42933:SF1">
    <property type="entry name" value="SITE-SPECIFIC DNA-METHYLTRANSFERASE (ADENINE-SPECIFIC)"/>
    <property type="match status" value="1"/>
</dbReference>
<dbReference type="PRINTS" id="PR00507">
    <property type="entry name" value="N12N6MTFRASE"/>
</dbReference>
<dbReference type="Pfam" id="PF02384">
    <property type="entry name" value="N6_Mtase"/>
    <property type="match status" value="2"/>
</dbReference>
<keyword evidence="3" id="KW-0808">Transferase</keyword>
<evidence type="ECO:0000259" key="8">
    <source>
        <dbReference type="Pfam" id="PF02384"/>
    </source>
</evidence>
<feature type="domain" description="DNA methylase adenine-specific" evidence="8">
    <location>
        <begin position="514"/>
        <end position="607"/>
    </location>
</feature>
<dbReference type="RefSeq" id="WP_087366744.1">
    <property type="nucleotide sequence ID" value="NZ_NFHF01000007.1"/>
</dbReference>
<dbReference type="GO" id="GO:0009307">
    <property type="term" value="P:DNA restriction-modification system"/>
    <property type="evidence" value="ECO:0007669"/>
    <property type="project" value="UniProtKB-KW"/>
</dbReference>
<evidence type="ECO:0000256" key="5">
    <source>
        <dbReference type="ARBA" id="ARBA00022747"/>
    </source>
</evidence>
<comment type="catalytic activity">
    <reaction evidence="6">
        <text>a 2'-deoxyadenosine in DNA + S-adenosyl-L-methionine = an N(6)-methyl-2'-deoxyadenosine in DNA + S-adenosyl-L-homocysteine + H(+)</text>
        <dbReference type="Rhea" id="RHEA:15197"/>
        <dbReference type="Rhea" id="RHEA-COMP:12418"/>
        <dbReference type="Rhea" id="RHEA-COMP:12419"/>
        <dbReference type="ChEBI" id="CHEBI:15378"/>
        <dbReference type="ChEBI" id="CHEBI:57856"/>
        <dbReference type="ChEBI" id="CHEBI:59789"/>
        <dbReference type="ChEBI" id="CHEBI:90615"/>
        <dbReference type="ChEBI" id="CHEBI:90616"/>
        <dbReference type="EC" id="2.1.1.72"/>
    </reaction>
</comment>
<dbReference type="InterPro" id="IPR029063">
    <property type="entry name" value="SAM-dependent_MTases_sf"/>
</dbReference>
<dbReference type="PANTHER" id="PTHR42933">
    <property type="entry name" value="SLR6095 PROTEIN"/>
    <property type="match status" value="1"/>
</dbReference>
<evidence type="ECO:0000256" key="1">
    <source>
        <dbReference type="ARBA" id="ARBA00011900"/>
    </source>
</evidence>
<keyword evidence="9" id="KW-0255">Endonuclease</keyword>
<dbReference type="Proteomes" id="UP000196255">
    <property type="component" value="Unassembled WGS sequence"/>
</dbReference>
<gene>
    <name evidence="9" type="ORF">B5G36_04500</name>
</gene>
<dbReference type="InterPro" id="IPR051537">
    <property type="entry name" value="DNA_Adenine_Mtase"/>
</dbReference>
<evidence type="ECO:0000256" key="4">
    <source>
        <dbReference type="ARBA" id="ARBA00022691"/>
    </source>
</evidence>
<feature type="coiled-coil region" evidence="7">
    <location>
        <begin position="419"/>
        <end position="446"/>
    </location>
</feature>
<keyword evidence="9" id="KW-0540">Nuclease</keyword>
<proteinExistence type="predicted"/>
<evidence type="ECO:0000256" key="2">
    <source>
        <dbReference type="ARBA" id="ARBA00022603"/>
    </source>
</evidence>
<dbReference type="Gene3D" id="3.40.50.150">
    <property type="entry name" value="Vaccinia Virus protein VP39"/>
    <property type="match status" value="1"/>
</dbReference>
<dbReference type="AlphaFoldDB" id="A0AB36MII4"/>
<accession>A0AB36MII4</accession>
<sequence>MAKSIEEKVEEHYKDYLKELGITYYGKTQASQLNESIANALKEAPSKSGGSGNNYPDIMLMLKSRKLNRYIPVMIEAKGGKNKLEKLDKEGNIEQVKLWDSDSKEGAKNPHKKGDPNFNSIEKYAVNGAYHYAKIILEDERCNYDEVIFIGVNGTKLTKNNEVADSEHKVYYLSRSNKMQPKYVKDLDKSWDLMKADNLESLFDVIDKLTLSEEELEALTSKTEDQLEKAVKKIHQEIYDNASLRNVLTTNEKLYLFSGLIMAGLKTDGIVQLKPEKLDGNIDDDDNDGTTILKKISSFLKKRNSNNYKVKMVMDLLSPIFTKKFLWENNNGESLIKHIFTDIHSEVIPLLESDLQLDFTGKILNSLNDWVSIENDKQNDVVLTPRYVTKLMVKLTRTDMNSYVWDTAMGSGGFLVSAMDEMFKDAKEKIQDKKKLEEKLEHIKKEQLLGVELLGNIYILAVLNMILMGDGASKMKNGDSHKIYDNLEFPANVFLLNPPYSADGKGFNFVAEAFSKMQKGYGAILIQENAGSGAGLPYTKKILDHNTLVASIHMPNDLFNGKSSVQTAIYVFKVNKPHDVKKAVTFIDFSEDGYSRQNRKKASQEVNLRDTNNAKARYQEVIDHVLGNIPDTKYYTEANGKLIKDRITLGGNDWTFSQHVVIDPMPTEEDFKKTVADYLSWKVSQLMQDGVDNG</sequence>